<comment type="cofactor">
    <cofactor evidence="1">
        <name>Ca(2+)</name>
        <dbReference type="ChEBI" id="CHEBI:29108"/>
    </cofactor>
</comment>
<dbReference type="SMART" id="SM00710">
    <property type="entry name" value="PbH1"/>
    <property type="match status" value="9"/>
</dbReference>
<dbReference type="Gene3D" id="2.160.20.10">
    <property type="entry name" value="Single-stranded right-handed beta-helix, Pectin lyase-like"/>
    <property type="match status" value="2"/>
</dbReference>
<feature type="chain" id="PRO_5008745494" evidence="11">
    <location>
        <begin position="34"/>
        <end position="912"/>
    </location>
</feature>
<dbReference type="Gene3D" id="2.60.120.260">
    <property type="entry name" value="Galactose-binding domain-like"/>
    <property type="match status" value="1"/>
</dbReference>
<feature type="compositionally biased region" description="Pro residues" evidence="10">
    <location>
        <begin position="371"/>
        <end position="402"/>
    </location>
</feature>
<feature type="region of interest" description="Disordered" evidence="10">
    <location>
        <begin position="359"/>
        <end position="444"/>
    </location>
</feature>
<dbReference type="SUPFAM" id="SSF49785">
    <property type="entry name" value="Galactose-binding domain-like"/>
    <property type="match status" value="1"/>
</dbReference>
<evidence type="ECO:0000256" key="10">
    <source>
        <dbReference type="SAM" id="MobiDB-lite"/>
    </source>
</evidence>
<keyword evidence="14" id="KW-1185">Reference proteome</keyword>
<feature type="compositionally biased region" description="Pro residues" evidence="10">
    <location>
        <begin position="533"/>
        <end position="553"/>
    </location>
</feature>
<dbReference type="EMBL" id="FMHT01000003">
    <property type="protein sequence ID" value="SCL25458.1"/>
    <property type="molecule type" value="Genomic_DNA"/>
</dbReference>
<evidence type="ECO:0000256" key="5">
    <source>
        <dbReference type="ARBA" id="ARBA00022729"/>
    </source>
</evidence>
<protein>
    <submittedName>
        <fullName evidence="13">Pectate lyase</fullName>
    </submittedName>
</protein>
<dbReference type="Proteomes" id="UP000199699">
    <property type="component" value="Unassembled WGS sequence"/>
</dbReference>
<dbReference type="SMART" id="SM00656">
    <property type="entry name" value="Amb_all"/>
    <property type="match status" value="1"/>
</dbReference>
<dbReference type="InterPro" id="IPR006311">
    <property type="entry name" value="TAT_signal"/>
</dbReference>
<comment type="similarity">
    <text evidence="9">Belongs to the polysaccharide lyase 1 family.</text>
</comment>
<keyword evidence="9" id="KW-0624">Polysaccharide degradation</keyword>
<accession>A0A1C6S834</accession>
<dbReference type="PANTHER" id="PTHR40088">
    <property type="entry name" value="PECTATE LYASE (EUROFUNG)"/>
    <property type="match status" value="1"/>
</dbReference>
<evidence type="ECO:0000256" key="9">
    <source>
        <dbReference type="RuleBase" id="RU361173"/>
    </source>
</evidence>
<organism evidence="13 14">
    <name type="scientific">Micromonospora nigra</name>
    <dbReference type="NCBI Taxonomy" id="145857"/>
    <lineage>
        <taxon>Bacteria</taxon>
        <taxon>Bacillati</taxon>
        <taxon>Actinomycetota</taxon>
        <taxon>Actinomycetes</taxon>
        <taxon>Micromonosporales</taxon>
        <taxon>Micromonosporaceae</taxon>
        <taxon>Micromonospora</taxon>
    </lineage>
</organism>
<dbReference type="GO" id="GO:0000272">
    <property type="term" value="P:polysaccharide catabolic process"/>
    <property type="evidence" value="ECO:0007669"/>
    <property type="project" value="UniProtKB-KW"/>
</dbReference>
<evidence type="ECO:0000256" key="11">
    <source>
        <dbReference type="SAM" id="SignalP"/>
    </source>
</evidence>
<evidence type="ECO:0000256" key="4">
    <source>
        <dbReference type="ARBA" id="ARBA00022723"/>
    </source>
</evidence>
<dbReference type="InterPro" id="IPR011050">
    <property type="entry name" value="Pectin_lyase_fold/virulence"/>
</dbReference>
<dbReference type="GO" id="GO:0046872">
    <property type="term" value="F:metal ion binding"/>
    <property type="evidence" value="ECO:0007669"/>
    <property type="project" value="UniProtKB-KW"/>
</dbReference>
<evidence type="ECO:0000256" key="1">
    <source>
        <dbReference type="ARBA" id="ARBA00001913"/>
    </source>
</evidence>
<dbReference type="SUPFAM" id="SSF51126">
    <property type="entry name" value="Pectin lyase-like"/>
    <property type="match status" value="2"/>
</dbReference>
<feature type="signal peptide" evidence="11">
    <location>
        <begin position="1"/>
        <end position="33"/>
    </location>
</feature>
<dbReference type="GO" id="GO:0016837">
    <property type="term" value="F:carbon-oxygen lyase activity, acting on polysaccharides"/>
    <property type="evidence" value="ECO:0007669"/>
    <property type="project" value="TreeGrafter"/>
</dbReference>
<evidence type="ECO:0000256" key="6">
    <source>
        <dbReference type="ARBA" id="ARBA00022837"/>
    </source>
</evidence>
<keyword evidence="3 9" id="KW-0964">Secreted</keyword>
<dbReference type="InterPro" id="IPR012334">
    <property type="entry name" value="Pectin_lyas_fold"/>
</dbReference>
<dbReference type="GO" id="GO:0005576">
    <property type="term" value="C:extracellular region"/>
    <property type="evidence" value="ECO:0007669"/>
    <property type="project" value="UniProtKB-SubCell"/>
</dbReference>
<dbReference type="STRING" id="145857.GA0070616_3109"/>
<keyword evidence="4" id="KW-0479">Metal-binding</keyword>
<comment type="similarity">
    <text evidence="8">Belongs to the polysaccharide lyase 9 family.</text>
</comment>
<evidence type="ECO:0000259" key="12">
    <source>
        <dbReference type="SMART" id="SM00656"/>
    </source>
</evidence>
<feature type="compositionally biased region" description="Low complexity" evidence="10">
    <location>
        <begin position="405"/>
        <end position="425"/>
    </location>
</feature>
<feature type="region of interest" description="Disordered" evidence="10">
    <location>
        <begin position="313"/>
        <end position="336"/>
    </location>
</feature>
<evidence type="ECO:0000313" key="14">
    <source>
        <dbReference type="Proteomes" id="UP000199699"/>
    </source>
</evidence>
<dbReference type="InterPro" id="IPR002022">
    <property type="entry name" value="Pec_lyase"/>
</dbReference>
<sequence length="912" mass="94442">MKTKVRPKLLAGGAAVVAVAAAVAALPMTQASAATGGVTGYATQNGGTTGGAGGQTVRATSGTAIHAALCNRASSSTPIIIQVEGTINHGNTSKVSGGSCNTADGVIELKQISNVTIVGVGSGAVFDQVGIHIREASNIVIQNVTVRNVKKSGSPTSNGGDAIGMESDVRNVWVDHVTLEASGGESEGFDGLFDMKNNVQYVTLSYSILRNSGRGGLVGSSESDRSNGFITYHHNLYENIDSRTPLLRGGIAHIYNNHYVNLRESGINSRAGARAKVEHNYFKDSKDVLGTFYTSEAGYWQVAGNTFDNVTWSSRSSEHNPAGPNPQSNTTVGIPYSYDPDGANCVPDIVRQTAGANKGLRVSDGNCTPQTPNPTTAPPTTAPPTTAPPTTAPPTTPPPTGNPPGGTNLSIGAGSDGSSKASGTSYGNVRDGDMSTYWSPSGSTGRISIKWGSATTVATINIREAAGAVGNIRAWRVVNNDNGAVLATGSGAGVITFTPTSLDKINFEITSSTGTPRVAEFETYSSTTTTPPTTTPPTTPPPTTTPPTTPPPSGNALYVAPNGTDNAAGTVSSPTTLTSAITRIPAGGTIYLRGGTYRYSQTITIGQGNNGTSSARKNIFAYPGETPVLNFSAQSEDPANRGLEIGGSFWHIRGIIVERAGDNGILLAGNSNVIERTVTRHNRDSGLQLSRLVAGAPSSQWPSNNLVVSTVSHDNVDSDGEDADGFAPKLTVGPGNVFRYTVAHNNIDDGYDLYTKSDTGPIGALTIESSLAYDNGTLSNGGQAGNGDRNGFKLGGEDIPVNHVIRGNIAYENGKHGFTYNRNTGSMTVSNNANIGNAERNFNFDGGSSVFRNNTSCDSGSNDRIVGNSDSSNQFWSGSNGSRCSQYSGALGWSFASDGRLVVTFGGRPVTP</sequence>
<evidence type="ECO:0000256" key="8">
    <source>
        <dbReference type="ARBA" id="ARBA00038263"/>
    </source>
</evidence>
<evidence type="ECO:0000313" key="13">
    <source>
        <dbReference type="EMBL" id="SCL25458.1"/>
    </source>
</evidence>
<gene>
    <name evidence="13" type="ORF">GA0070616_3109</name>
</gene>
<evidence type="ECO:0000256" key="7">
    <source>
        <dbReference type="ARBA" id="ARBA00023239"/>
    </source>
</evidence>
<feature type="region of interest" description="Disordered" evidence="10">
    <location>
        <begin position="523"/>
        <end position="556"/>
    </location>
</feature>
<keyword evidence="9" id="KW-0119">Carbohydrate metabolism</keyword>
<dbReference type="InterPro" id="IPR008979">
    <property type="entry name" value="Galactose-bd-like_sf"/>
</dbReference>
<dbReference type="InterPro" id="IPR052052">
    <property type="entry name" value="Polysaccharide_Lyase_9"/>
</dbReference>
<reference evidence="13 14" key="1">
    <citation type="submission" date="2016-06" db="EMBL/GenBank/DDBJ databases">
        <authorList>
            <person name="Kjaerup R.B."/>
            <person name="Dalgaard T.S."/>
            <person name="Juul-Madsen H.R."/>
        </authorList>
    </citation>
    <scope>NUCLEOTIDE SEQUENCE [LARGE SCALE GENOMIC DNA]</scope>
    <source>
        <strain evidence="13 14">DSM 43818</strain>
    </source>
</reference>
<dbReference type="Pfam" id="PF00544">
    <property type="entry name" value="Pectate_lyase_4"/>
    <property type="match status" value="1"/>
</dbReference>
<keyword evidence="5 11" id="KW-0732">Signal</keyword>
<dbReference type="InterPro" id="IPR006626">
    <property type="entry name" value="PbH1"/>
</dbReference>
<keyword evidence="6" id="KW-0106">Calcium</keyword>
<comment type="subcellular location">
    <subcellularLocation>
        <location evidence="2 9">Secreted</location>
    </subcellularLocation>
</comment>
<name>A0A1C6S834_9ACTN</name>
<dbReference type="PROSITE" id="PS51318">
    <property type="entry name" value="TAT"/>
    <property type="match status" value="1"/>
</dbReference>
<evidence type="ECO:0000256" key="2">
    <source>
        <dbReference type="ARBA" id="ARBA00004613"/>
    </source>
</evidence>
<feature type="domain" description="Pectate lyase" evidence="12">
    <location>
        <begin position="76"/>
        <end position="288"/>
    </location>
</feature>
<evidence type="ECO:0000256" key="3">
    <source>
        <dbReference type="ARBA" id="ARBA00022525"/>
    </source>
</evidence>
<keyword evidence="7 9" id="KW-0456">Lyase</keyword>
<dbReference type="PANTHER" id="PTHR40088:SF1">
    <property type="entry name" value="PECTATE LYASE PEL9"/>
    <property type="match status" value="1"/>
</dbReference>
<dbReference type="AlphaFoldDB" id="A0A1C6S834"/>
<proteinExistence type="inferred from homology"/>